<reference evidence="1 2" key="1">
    <citation type="journal article" date="2015" name="Antonie Van Leeuwenhoek">
        <title>Prauserella endophytica sp. nov., an endophytic actinobacterium isolated from Tamarix taklamakanensis.</title>
        <authorList>
            <person name="Liu J.M."/>
            <person name="Habden X."/>
            <person name="Guo L."/>
            <person name="Tuo L."/>
            <person name="Jiang Z.K."/>
            <person name="Liu S.W."/>
            <person name="Liu X.F."/>
            <person name="Chen L."/>
            <person name="Li R.F."/>
            <person name="Zhang Y.Q."/>
            <person name="Sun C.H."/>
        </authorList>
    </citation>
    <scope>NUCLEOTIDE SEQUENCE [LARGE SCALE GENOMIC DNA]</scope>
    <source>
        <strain evidence="1 2">CGMCC 4.7182</strain>
    </source>
</reference>
<dbReference type="EMBL" id="SWMS01000049">
    <property type="protein sequence ID" value="TKG58899.1"/>
    <property type="molecule type" value="Genomic_DNA"/>
</dbReference>
<name>A0ABY2RSU3_9PSEU</name>
<keyword evidence="2" id="KW-1185">Reference proteome</keyword>
<evidence type="ECO:0000313" key="1">
    <source>
        <dbReference type="EMBL" id="TKG58899.1"/>
    </source>
</evidence>
<sequence>MADDTQQKEALANAHMSLVLAKAAHAEGSDELREAERKYEEAKQQVEACYEPLTLVALPPEDYEALIAAHPPTAEQKKQDPEVTWNEDTFRPALLSVTVEGDVTEQDWAEMYKTGQINIGEFRELVYACLLVNNRATDPLLGKG</sequence>
<proteinExistence type="predicted"/>
<organism evidence="1 2">
    <name type="scientific">Prauserella endophytica</name>
    <dbReference type="NCBI Taxonomy" id="1592324"/>
    <lineage>
        <taxon>Bacteria</taxon>
        <taxon>Bacillati</taxon>
        <taxon>Actinomycetota</taxon>
        <taxon>Actinomycetes</taxon>
        <taxon>Pseudonocardiales</taxon>
        <taxon>Pseudonocardiaceae</taxon>
        <taxon>Prauserella</taxon>
        <taxon>Prauserella coralliicola group</taxon>
    </lineage>
</organism>
<dbReference type="RefSeq" id="WP_137097428.1">
    <property type="nucleotide sequence ID" value="NZ_SWMS01000049.1"/>
</dbReference>
<comment type="caution">
    <text evidence="1">The sequence shown here is derived from an EMBL/GenBank/DDBJ whole genome shotgun (WGS) entry which is preliminary data.</text>
</comment>
<protein>
    <recommendedName>
        <fullName evidence="3">Tail assembly chaperone</fullName>
    </recommendedName>
</protein>
<dbReference type="Proteomes" id="UP000309992">
    <property type="component" value="Unassembled WGS sequence"/>
</dbReference>
<gene>
    <name evidence="1" type="ORF">FCN18_37435</name>
</gene>
<evidence type="ECO:0008006" key="3">
    <source>
        <dbReference type="Google" id="ProtNLM"/>
    </source>
</evidence>
<accession>A0ABY2RSU3</accession>
<evidence type="ECO:0000313" key="2">
    <source>
        <dbReference type="Proteomes" id="UP000309992"/>
    </source>
</evidence>